<dbReference type="SUPFAM" id="SSF46689">
    <property type="entry name" value="Homeodomain-like"/>
    <property type="match status" value="1"/>
</dbReference>
<evidence type="ECO:0000313" key="6">
    <source>
        <dbReference type="EMBL" id="MCK8489108.1"/>
    </source>
</evidence>
<dbReference type="PROSITE" id="PS50977">
    <property type="entry name" value="HTH_TETR_2"/>
    <property type="match status" value="1"/>
</dbReference>
<dbReference type="SUPFAM" id="SSF48498">
    <property type="entry name" value="Tetracyclin repressor-like, C-terminal domain"/>
    <property type="match status" value="1"/>
</dbReference>
<dbReference type="PANTHER" id="PTHR30055">
    <property type="entry name" value="HTH-TYPE TRANSCRIPTIONAL REGULATOR RUTR"/>
    <property type="match status" value="1"/>
</dbReference>
<dbReference type="Gene3D" id="1.10.10.60">
    <property type="entry name" value="Homeodomain-like"/>
    <property type="match status" value="1"/>
</dbReference>
<keyword evidence="7" id="KW-1185">Reference proteome</keyword>
<accession>A0A9X2BR87</accession>
<evidence type="ECO:0000256" key="3">
    <source>
        <dbReference type="ARBA" id="ARBA00023163"/>
    </source>
</evidence>
<evidence type="ECO:0000256" key="2">
    <source>
        <dbReference type="ARBA" id="ARBA00023125"/>
    </source>
</evidence>
<dbReference type="PANTHER" id="PTHR30055:SF222">
    <property type="entry name" value="REGULATORY PROTEIN"/>
    <property type="match status" value="1"/>
</dbReference>
<dbReference type="InterPro" id="IPR001647">
    <property type="entry name" value="HTH_TetR"/>
</dbReference>
<evidence type="ECO:0000313" key="7">
    <source>
        <dbReference type="Proteomes" id="UP001139534"/>
    </source>
</evidence>
<dbReference type="InterPro" id="IPR009057">
    <property type="entry name" value="Homeodomain-like_sf"/>
</dbReference>
<dbReference type="Pfam" id="PF00440">
    <property type="entry name" value="TetR_N"/>
    <property type="match status" value="1"/>
</dbReference>
<dbReference type="AlphaFoldDB" id="A0A9X2BR87"/>
<evidence type="ECO:0000259" key="5">
    <source>
        <dbReference type="PROSITE" id="PS50977"/>
    </source>
</evidence>
<protein>
    <submittedName>
        <fullName evidence="6">TetR/AcrR family transcriptional regulator</fullName>
    </submittedName>
</protein>
<dbReference type="GO" id="GO:0045892">
    <property type="term" value="P:negative regulation of DNA-templated transcription"/>
    <property type="evidence" value="ECO:0007669"/>
    <property type="project" value="UniProtKB-ARBA"/>
</dbReference>
<name>A0A9X2BR87_9BACL</name>
<dbReference type="Proteomes" id="UP001139534">
    <property type="component" value="Unassembled WGS sequence"/>
</dbReference>
<dbReference type="GO" id="GO:0003677">
    <property type="term" value="F:DNA binding"/>
    <property type="evidence" value="ECO:0007669"/>
    <property type="project" value="UniProtKB-UniRule"/>
</dbReference>
<sequence length="206" mass="23976">MNGYQRRTEQKREKVKRAAVELFTAYGFDKVSLAEIAKQAGVSPVTIYNYFGTKDELFAKVVTEMLEEAWEERLRMLRSDLPFLEKIEKMIFETADFANKVDPEFLRTMMSSNPEILTMTEEIYKRYLPQMMDFFEGGQREGHINKDVSAETFLLYLNLLNEARTKIDLSMDKEKNQRLIKELTSLLFYGLVGPNGRPDHFGADRG</sequence>
<feature type="DNA-binding region" description="H-T-H motif" evidence="4">
    <location>
        <begin position="32"/>
        <end position="51"/>
    </location>
</feature>
<dbReference type="InterPro" id="IPR036271">
    <property type="entry name" value="Tet_transcr_reg_TetR-rel_C_sf"/>
</dbReference>
<proteinExistence type="predicted"/>
<dbReference type="Gene3D" id="1.10.357.10">
    <property type="entry name" value="Tetracycline Repressor, domain 2"/>
    <property type="match status" value="1"/>
</dbReference>
<reference evidence="6" key="1">
    <citation type="submission" date="2022-04" db="EMBL/GenBank/DDBJ databases">
        <authorList>
            <person name="Seo M.-J."/>
        </authorList>
    </citation>
    <scope>NUCLEOTIDE SEQUENCE</scope>
    <source>
        <strain evidence="6">MBLB2552</strain>
    </source>
</reference>
<keyword evidence="2 4" id="KW-0238">DNA-binding</keyword>
<evidence type="ECO:0000256" key="4">
    <source>
        <dbReference type="PROSITE-ProRule" id="PRU00335"/>
    </source>
</evidence>
<comment type="caution">
    <text evidence="6">The sequence shown here is derived from an EMBL/GenBank/DDBJ whole genome shotgun (WGS) entry which is preliminary data.</text>
</comment>
<evidence type="ECO:0000256" key="1">
    <source>
        <dbReference type="ARBA" id="ARBA00023015"/>
    </source>
</evidence>
<organism evidence="6 7">
    <name type="scientific">Paenibacillus mellifer</name>
    <dbReference type="NCBI Taxonomy" id="2937794"/>
    <lineage>
        <taxon>Bacteria</taxon>
        <taxon>Bacillati</taxon>
        <taxon>Bacillota</taxon>
        <taxon>Bacilli</taxon>
        <taxon>Bacillales</taxon>
        <taxon>Paenibacillaceae</taxon>
        <taxon>Paenibacillus</taxon>
    </lineage>
</organism>
<keyword evidence="3" id="KW-0804">Transcription</keyword>
<gene>
    <name evidence="6" type="ORF">M0651_18205</name>
</gene>
<dbReference type="InterPro" id="IPR050109">
    <property type="entry name" value="HTH-type_TetR-like_transc_reg"/>
</dbReference>
<feature type="domain" description="HTH tetR-type" evidence="5">
    <location>
        <begin position="9"/>
        <end position="69"/>
    </location>
</feature>
<dbReference type="PRINTS" id="PR00455">
    <property type="entry name" value="HTHTETR"/>
</dbReference>
<dbReference type="FunFam" id="1.10.10.60:FF:000141">
    <property type="entry name" value="TetR family transcriptional regulator"/>
    <property type="match status" value="1"/>
</dbReference>
<dbReference type="RefSeq" id="WP_248553152.1">
    <property type="nucleotide sequence ID" value="NZ_JALPRK010000020.1"/>
</dbReference>
<dbReference type="EMBL" id="JALPRK010000020">
    <property type="protein sequence ID" value="MCK8489108.1"/>
    <property type="molecule type" value="Genomic_DNA"/>
</dbReference>
<keyword evidence="1" id="KW-0805">Transcription regulation</keyword>